<gene>
    <name evidence="4" type="ORF">KJB30_17270</name>
</gene>
<feature type="transmembrane region" description="Helical" evidence="2">
    <location>
        <begin position="25"/>
        <end position="46"/>
    </location>
</feature>
<evidence type="ECO:0000313" key="4">
    <source>
        <dbReference type="EMBL" id="MBT1073534.1"/>
    </source>
</evidence>
<dbReference type="EMBL" id="JAHDYS010000024">
    <property type="protein sequence ID" value="MBT1073534.1"/>
    <property type="molecule type" value="Genomic_DNA"/>
</dbReference>
<reference evidence="4 5" key="1">
    <citation type="submission" date="2021-05" db="EMBL/GenBank/DDBJ databases">
        <title>The draft genome of Geobacter chapellei DSM 13688.</title>
        <authorList>
            <person name="Xu Z."/>
            <person name="Masuda Y."/>
            <person name="Itoh H."/>
            <person name="Senoo K."/>
        </authorList>
    </citation>
    <scope>NUCLEOTIDE SEQUENCE [LARGE SCALE GENOMIC DNA]</scope>
    <source>
        <strain evidence="4 5">DSM 13688</strain>
    </source>
</reference>
<keyword evidence="2" id="KW-1133">Transmembrane helix</keyword>
<accession>A0ABS5UCT8</accession>
<feature type="compositionally biased region" description="Low complexity" evidence="1">
    <location>
        <begin position="121"/>
        <end position="133"/>
    </location>
</feature>
<evidence type="ECO:0000313" key="5">
    <source>
        <dbReference type="Proteomes" id="UP000784128"/>
    </source>
</evidence>
<feature type="compositionally biased region" description="Low complexity" evidence="1">
    <location>
        <begin position="187"/>
        <end position="199"/>
    </location>
</feature>
<keyword evidence="2" id="KW-0812">Transmembrane</keyword>
<dbReference type="PROSITE" id="PS51724">
    <property type="entry name" value="SPOR"/>
    <property type="match status" value="1"/>
</dbReference>
<name>A0ABS5UCT8_9BACT</name>
<feature type="compositionally biased region" description="Basic and acidic residues" evidence="1">
    <location>
        <begin position="173"/>
        <end position="185"/>
    </location>
</feature>
<dbReference type="Pfam" id="PF05036">
    <property type="entry name" value="SPOR"/>
    <property type="match status" value="1"/>
</dbReference>
<protein>
    <submittedName>
        <fullName evidence="4">SPOR domain-containing protein</fullName>
    </submittedName>
</protein>
<dbReference type="RefSeq" id="WP_214301619.1">
    <property type="nucleotide sequence ID" value="NZ_JAHDYS010000024.1"/>
</dbReference>
<dbReference type="InterPro" id="IPR007730">
    <property type="entry name" value="SPOR-like_dom"/>
</dbReference>
<dbReference type="SUPFAM" id="SSF110997">
    <property type="entry name" value="Sporulation related repeat"/>
    <property type="match status" value="1"/>
</dbReference>
<dbReference type="Gene3D" id="3.30.70.1070">
    <property type="entry name" value="Sporulation related repeat"/>
    <property type="match status" value="2"/>
</dbReference>
<evidence type="ECO:0000256" key="1">
    <source>
        <dbReference type="SAM" id="MobiDB-lite"/>
    </source>
</evidence>
<keyword evidence="2" id="KW-0472">Membrane</keyword>
<evidence type="ECO:0000256" key="2">
    <source>
        <dbReference type="SAM" id="Phobius"/>
    </source>
</evidence>
<keyword evidence="5" id="KW-1185">Reference proteome</keyword>
<organism evidence="4 5">
    <name type="scientific">Pelotalea chapellei</name>
    <dbReference type="NCBI Taxonomy" id="44671"/>
    <lineage>
        <taxon>Bacteria</taxon>
        <taxon>Pseudomonadati</taxon>
        <taxon>Thermodesulfobacteriota</taxon>
        <taxon>Desulfuromonadia</taxon>
        <taxon>Geobacterales</taxon>
        <taxon>Geobacteraceae</taxon>
        <taxon>Pelotalea</taxon>
    </lineage>
</organism>
<feature type="region of interest" description="Disordered" evidence="1">
    <location>
        <begin position="66"/>
        <end position="212"/>
    </location>
</feature>
<evidence type="ECO:0000259" key="3">
    <source>
        <dbReference type="PROSITE" id="PS51724"/>
    </source>
</evidence>
<proteinExistence type="predicted"/>
<dbReference type="InterPro" id="IPR036680">
    <property type="entry name" value="SPOR-like_sf"/>
</dbReference>
<dbReference type="Proteomes" id="UP000784128">
    <property type="component" value="Unassembled WGS sequence"/>
</dbReference>
<sequence>MDFKFNKDTESKQPAPAEKGRQNSLVLLLLLLVGGFCYLYFFTSLIRPQQEQKPVQAVTPQVIKNPLPSPVQSTALPPASEGVTPQTTPEQGKPKPVPTAAPAVQEVKKSGDASKTAVSGPTERTATPAPVAAAKKEQKPSATNASGSDAKKAPVTVASSESASATSAAKAKSAAEKKAPKEKEILATATAGKTKTKPMPAKPAHKHKPDTPTGVGPWTLVVGTYMLEDAMATDMVRVRKAGFDASVQAGPRKKSSMSRLYVKEFPERDAAQAELNKLKRHTSDAFILDQGGSFAVFAGSYLLDGRAVSEKERLTAAGFPVTLKKVDVAIPTKKLTAGKFTDKSAAEAALKKLKEAGFKPALAR</sequence>
<comment type="caution">
    <text evidence="4">The sequence shown here is derived from an EMBL/GenBank/DDBJ whole genome shotgun (WGS) entry which is preliminary data.</text>
</comment>
<feature type="compositionally biased region" description="Low complexity" evidence="1">
    <location>
        <begin position="153"/>
        <end position="172"/>
    </location>
</feature>
<feature type="domain" description="SPOR" evidence="3">
    <location>
        <begin position="288"/>
        <end position="364"/>
    </location>
</feature>